<dbReference type="NCBIfam" id="TIGR00548">
    <property type="entry name" value="lolB"/>
    <property type="match status" value="1"/>
</dbReference>
<evidence type="ECO:0000256" key="2">
    <source>
        <dbReference type="ARBA" id="ARBA00009696"/>
    </source>
</evidence>
<keyword evidence="10 13" id="KW-0143">Chaperone</keyword>
<keyword evidence="7 13" id="KW-0653">Protein transport</keyword>
<organism evidence="15 16">
    <name type="scientific">Vogesella aquatica</name>
    <dbReference type="NCBI Taxonomy" id="2984206"/>
    <lineage>
        <taxon>Bacteria</taxon>
        <taxon>Pseudomonadati</taxon>
        <taxon>Pseudomonadota</taxon>
        <taxon>Betaproteobacteria</taxon>
        <taxon>Neisseriales</taxon>
        <taxon>Chromobacteriaceae</taxon>
        <taxon>Vogesella</taxon>
    </lineage>
</organism>
<dbReference type="SUPFAM" id="SSF89392">
    <property type="entry name" value="Prokaryotic lipoproteins and lipoprotein localization factors"/>
    <property type="match status" value="1"/>
</dbReference>
<dbReference type="InterPro" id="IPR029046">
    <property type="entry name" value="LolA/LolB/LppX"/>
</dbReference>
<evidence type="ECO:0000256" key="13">
    <source>
        <dbReference type="HAMAP-Rule" id="MF_00233"/>
    </source>
</evidence>
<keyword evidence="8 13" id="KW-0472">Membrane</keyword>
<dbReference type="InterPro" id="IPR004565">
    <property type="entry name" value="OM_lipoprot_LolB"/>
</dbReference>
<evidence type="ECO:0000256" key="6">
    <source>
        <dbReference type="ARBA" id="ARBA00022729"/>
    </source>
</evidence>
<name>A0ABT5IZZ4_9NEIS</name>
<evidence type="ECO:0000256" key="5">
    <source>
        <dbReference type="ARBA" id="ARBA00022448"/>
    </source>
</evidence>
<reference evidence="15 16" key="1">
    <citation type="submission" date="2023-01" db="EMBL/GenBank/DDBJ databases">
        <title>Novel species of the genus Vogesella isolated from rivers.</title>
        <authorList>
            <person name="Lu H."/>
        </authorList>
    </citation>
    <scope>NUCLEOTIDE SEQUENCE [LARGE SCALE GENOMIC DNA]</scope>
    <source>
        <strain evidence="15 16">DC21W</strain>
    </source>
</reference>
<dbReference type="Proteomes" id="UP001219956">
    <property type="component" value="Unassembled WGS sequence"/>
</dbReference>
<dbReference type="PROSITE" id="PS51257">
    <property type="entry name" value="PROKAR_LIPOPROTEIN"/>
    <property type="match status" value="1"/>
</dbReference>
<dbReference type="Pfam" id="PF03550">
    <property type="entry name" value="LolB"/>
    <property type="match status" value="1"/>
</dbReference>
<dbReference type="HAMAP" id="MF_00233">
    <property type="entry name" value="LolB"/>
    <property type="match status" value="1"/>
</dbReference>
<evidence type="ECO:0000256" key="11">
    <source>
        <dbReference type="ARBA" id="ARBA00023237"/>
    </source>
</evidence>
<keyword evidence="16" id="KW-1185">Reference proteome</keyword>
<gene>
    <name evidence="13 15" type="primary">lolB</name>
    <name evidence="15" type="ORF">PQU95_07985</name>
</gene>
<evidence type="ECO:0000313" key="16">
    <source>
        <dbReference type="Proteomes" id="UP001219956"/>
    </source>
</evidence>
<evidence type="ECO:0000256" key="7">
    <source>
        <dbReference type="ARBA" id="ARBA00022927"/>
    </source>
</evidence>
<dbReference type="EMBL" id="JAQQLF010000008">
    <property type="protein sequence ID" value="MDC7717154.1"/>
    <property type="molecule type" value="Genomic_DNA"/>
</dbReference>
<dbReference type="CDD" id="cd16326">
    <property type="entry name" value="LolB"/>
    <property type="match status" value="1"/>
</dbReference>
<evidence type="ECO:0000256" key="3">
    <source>
        <dbReference type="ARBA" id="ARBA00011245"/>
    </source>
</evidence>
<dbReference type="RefSeq" id="WP_272751502.1">
    <property type="nucleotide sequence ID" value="NZ_JAQQLF010000008.1"/>
</dbReference>
<evidence type="ECO:0000256" key="10">
    <source>
        <dbReference type="ARBA" id="ARBA00023186"/>
    </source>
</evidence>
<evidence type="ECO:0000256" key="14">
    <source>
        <dbReference type="SAM" id="SignalP"/>
    </source>
</evidence>
<dbReference type="Gene3D" id="2.50.20.10">
    <property type="entry name" value="Lipoprotein localisation LolA/LolB/LppX"/>
    <property type="match status" value="1"/>
</dbReference>
<accession>A0ABT5IZZ4</accession>
<feature type="signal peptide" evidence="14">
    <location>
        <begin position="1"/>
        <end position="19"/>
    </location>
</feature>
<comment type="caution">
    <text evidence="15">The sequence shown here is derived from an EMBL/GenBank/DDBJ whole genome shotgun (WGS) entry which is preliminary data.</text>
</comment>
<evidence type="ECO:0000256" key="12">
    <source>
        <dbReference type="ARBA" id="ARBA00023288"/>
    </source>
</evidence>
<keyword evidence="11 13" id="KW-0998">Cell outer membrane</keyword>
<keyword evidence="6 13" id="KW-0732">Signal</keyword>
<comment type="subcellular location">
    <subcellularLocation>
        <location evidence="1 13">Cell outer membrane</location>
        <topology evidence="1 13">Lipid-anchor</topology>
    </subcellularLocation>
</comment>
<evidence type="ECO:0000256" key="8">
    <source>
        <dbReference type="ARBA" id="ARBA00023136"/>
    </source>
</evidence>
<comment type="subunit">
    <text evidence="3 13">Monomer.</text>
</comment>
<keyword evidence="9 13" id="KW-0564">Palmitate</keyword>
<keyword evidence="12 13" id="KW-0449">Lipoprotein</keyword>
<feature type="chain" id="PRO_5046586714" description="Outer-membrane lipoprotein LolB" evidence="14">
    <location>
        <begin position="20"/>
        <end position="188"/>
    </location>
</feature>
<proteinExistence type="inferred from homology"/>
<evidence type="ECO:0000256" key="1">
    <source>
        <dbReference type="ARBA" id="ARBA00004459"/>
    </source>
</evidence>
<evidence type="ECO:0000256" key="4">
    <source>
        <dbReference type="ARBA" id="ARBA00016202"/>
    </source>
</evidence>
<evidence type="ECO:0000313" key="15">
    <source>
        <dbReference type="EMBL" id="MDC7717154.1"/>
    </source>
</evidence>
<keyword evidence="5 13" id="KW-0813">Transport</keyword>
<evidence type="ECO:0000256" key="9">
    <source>
        <dbReference type="ARBA" id="ARBA00023139"/>
    </source>
</evidence>
<comment type="function">
    <text evidence="13">Plays a critical role in the incorporation of lipoproteins in the outer membrane after they are released by the LolA protein.</text>
</comment>
<protein>
    <recommendedName>
        <fullName evidence="4 13">Outer-membrane lipoprotein LolB</fullName>
    </recommendedName>
</protein>
<comment type="similarity">
    <text evidence="2 13">Belongs to the LolB family.</text>
</comment>
<sequence length="188" mass="20747">MKYQYGWLLAGLLVLAGCASTPEVNSTMQAPAANLRDEPFDASGRLAVNYQGKGEVASFDWQHAPGGDQLNVKTPIGTTVASLSRTAQGVTLKANGREQYATDVETLTEATLGWPLPLSNLAWWVRGHAAPGWPARYADDGRLMQQGWLIRNTRDADTQLPRRLELEREGMSIRLVFSSWQWQPAPQP</sequence>